<feature type="signal peptide" evidence="1">
    <location>
        <begin position="1"/>
        <end position="35"/>
    </location>
</feature>
<dbReference type="InterPro" id="IPR004843">
    <property type="entry name" value="Calcineurin-like_PHP"/>
</dbReference>
<dbReference type="PANTHER" id="PTHR32440:SF0">
    <property type="entry name" value="PHOSPHATASE DCR2-RELATED"/>
    <property type="match status" value="1"/>
</dbReference>
<dbReference type="Pfam" id="PF00149">
    <property type="entry name" value="Metallophos"/>
    <property type="match status" value="1"/>
</dbReference>
<feature type="domain" description="Calcineurin-like phosphoesterase" evidence="2">
    <location>
        <begin position="242"/>
        <end position="496"/>
    </location>
</feature>
<organism evidence="3 4">
    <name type="scientific">Candidatus Mediterraneibacter stercorigallinarum</name>
    <dbReference type="NCBI Taxonomy" id="2838686"/>
    <lineage>
        <taxon>Bacteria</taxon>
        <taxon>Bacillati</taxon>
        <taxon>Bacillota</taxon>
        <taxon>Clostridia</taxon>
        <taxon>Lachnospirales</taxon>
        <taxon>Lachnospiraceae</taxon>
        <taxon>Mediterraneibacter</taxon>
    </lineage>
</organism>
<dbReference type="PROSITE" id="PS00018">
    <property type="entry name" value="EF_HAND_1"/>
    <property type="match status" value="1"/>
</dbReference>
<dbReference type="InterPro" id="IPR029052">
    <property type="entry name" value="Metallo-depent_PP-like"/>
</dbReference>
<comment type="caution">
    <text evidence="3">The sequence shown here is derived from an EMBL/GenBank/DDBJ whole genome shotgun (WGS) entry which is preliminary data.</text>
</comment>
<keyword evidence="1" id="KW-0732">Signal</keyword>
<reference evidence="3" key="1">
    <citation type="journal article" date="2021" name="PeerJ">
        <title>Extensive microbial diversity within the chicken gut microbiome revealed by metagenomics and culture.</title>
        <authorList>
            <person name="Gilroy R."/>
            <person name="Ravi A."/>
            <person name="Getino M."/>
            <person name="Pursley I."/>
            <person name="Horton D.L."/>
            <person name="Alikhan N.F."/>
            <person name="Baker D."/>
            <person name="Gharbi K."/>
            <person name="Hall N."/>
            <person name="Watson M."/>
            <person name="Adriaenssens E.M."/>
            <person name="Foster-Nyarko E."/>
            <person name="Jarju S."/>
            <person name="Secka A."/>
            <person name="Antonio M."/>
            <person name="Oren A."/>
            <person name="Chaudhuri R.R."/>
            <person name="La Ragione R."/>
            <person name="Hildebrand F."/>
            <person name="Pallen M.J."/>
        </authorList>
    </citation>
    <scope>NUCLEOTIDE SEQUENCE</scope>
    <source>
        <strain evidence="3">ChiGjej1B1-13045</strain>
    </source>
</reference>
<dbReference type="CDD" id="cd07383">
    <property type="entry name" value="MPP_Dcr2"/>
    <property type="match status" value="1"/>
</dbReference>
<dbReference type="AlphaFoldDB" id="A0A9D2DA61"/>
<proteinExistence type="predicted"/>
<dbReference type="InterPro" id="IPR018247">
    <property type="entry name" value="EF_Hand_1_Ca_BS"/>
</dbReference>
<dbReference type="SUPFAM" id="SSF56300">
    <property type="entry name" value="Metallo-dependent phosphatases"/>
    <property type="match status" value="1"/>
</dbReference>
<dbReference type="Gene3D" id="3.60.21.10">
    <property type="match status" value="1"/>
</dbReference>
<evidence type="ECO:0000256" key="1">
    <source>
        <dbReference type="SAM" id="SignalP"/>
    </source>
</evidence>
<evidence type="ECO:0000313" key="4">
    <source>
        <dbReference type="Proteomes" id="UP000824017"/>
    </source>
</evidence>
<evidence type="ECO:0000313" key="3">
    <source>
        <dbReference type="EMBL" id="HIZ13252.1"/>
    </source>
</evidence>
<dbReference type="Proteomes" id="UP000824017">
    <property type="component" value="Unassembled WGS sequence"/>
</dbReference>
<dbReference type="GO" id="GO:0016788">
    <property type="term" value="F:hydrolase activity, acting on ester bonds"/>
    <property type="evidence" value="ECO:0007669"/>
    <property type="project" value="TreeGrafter"/>
</dbReference>
<dbReference type="GO" id="GO:0005737">
    <property type="term" value="C:cytoplasm"/>
    <property type="evidence" value="ECO:0007669"/>
    <property type="project" value="TreeGrafter"/>
</dbReference>
<accession>A0A9D2DA61</accession>
<feature type="chain" id="PRO_5039501452" evidence="1">
    <location>
        <begin position="36"/>
        <end position="559"/>
    </location>
</feature>
<reference evidence="3" key="2">
    <citation type="submission" date="2021-04" db="EMBL/GenBank/DDBJ databases">
        <authorList>
            <person name="Gilroy R."/>
        </authorList>
    </citation>
    <scope>NUCLEOTIDE SEQUENCE</scope>
    <source>
        <strain evidence="3">ChiGjej1B1-13045</strain>
    </source>
</reference>
<sequence length="559" mass="61420">MKSVKRNGIHTRIISALLSLVMIFMVAVPATTAHAAPEVVGNGTVGLSFGEQTSVLCGETISGNVYSYDIGGTDAMNVSFTYDALAFKGLEVQPADGVTVLASEEIDNQVNMVLMVDPETADYSNLLTVTATAGDAEAVGAISISACEAAKEGNTVGITIAQDDNTISVVSDELIEEFTIETLSKAMTYFMVDSTNAKWAEAAKYDMDENGVINLNDFVKIANAILDSQRIGKLQFGEDGKFKIMQISDIQDYVNDSKPNLHEKTTTLINAALDAEDPDLVVITGDQIGGNMNGEQVQSLIDQIAQPFEERQIPWLVTFGNHDEDATTALDEGWNKIKQLSYYRSFKYNINRASMSGVQGYTSNGKNTIGVGDMYQLIYDKEGKNPIYNIWALDSNRYDDSGSGIGGYDWIRPEQIQWYTDTSKMLEAKYGGKINSLMFFHIPTPEWSDMWDNKDQFNVVGEKNEEECPPDINSGMFTAALERGDVKGMFVGHDHVNNYTGNYYGIQLGYDANVGYQTYGLGGADNDRLRGVRVFELDENNLETFTTQMVTAQDLGVNQ</sequence>
<gene>
    <name evidence="3" type="ORF">H9817_04940</name>
</gene>
<evidence type="ECO:0000259" key="2">
    <source>
        <dbReference type="Pfam" id="PF00149"/>
    </source>
</evidence>
<name>A0A9D2DA61_9FIRM</name>
<protein>
    <submittedName>
        <fullName evidence="3">Metallophosphoesterase family protein</fullName>
    </submittedName>
</protein>
<dbReference type="PANTHER" id="PTHR32440">
    <property type="entry name" value="PHOSPHATASE DCR2-RELATED-RELATED"/>
    <property type="match status" value="1"/>
</dbReference>
<dbReference type="EMBL" id="DXCD01000127">
    <property type="protein sequence ID" value="HIZ13252.1"/>
    <property type="molecule type" value="Genomic_DNA"/>
</dbReference>